<dbReference type="EMBL" id="QUQO01000001">
    <property type="protein sequence ID" value="RFB04716.1"/>
    <property type="molecule type" value="Genomic_DNA"/>
</dbReference>
<evidence type="ECO:0000256" key="4">
    <source>
        <dbReference type="PROSITE-ProRule" id="PRU00335"/>
    </source>
</evidence>
<evidence type="ECO:0000256" key="1">
    <source>
        <dbReference type="ARBA" id="ARBA00023015"/>
    </source>
</evidence>
<feature type="domain" description="HTH tetR-type" evidence="5">
    <location>
        <begin position="9"/>
        <end position="69"/>
    </location>
</feature>
<evidence type="ECO:0000259" key="5">
    <source>
        <dbReference type="PROSITE" id="PS50977"/>
    </source>
</evidence>
<dbReference type="PRINTS" id="PR00455">
    <property type="entry name" value="HTHTETR"/>
</dbReference>
<dbReference type="PROSITE" id="PS50977">
    <property type="entry name" value="HTH_TETR_2"/>
    <property type="match status" value="1"/>
</dbReference>
<dbReference type="Proteomes" id="UP000264589">
    <property type="component" value="Unassembled WGS sequence"/>
</dbReference>
<name>A0A371RGZ1_9PROT</name>
<dbReference type="Gene3D" id="1.10.10.60">
    <property type="entry name" value="Homeodomain-like"/>
    <property type="match status" value="1"/>
</dbReference>
<evidence type="ECO:0000313" key="6">
    <source>
        <dbReference type="EMBL" id="RFB04716.1"/>
    </source>
</evidence>
<feature type="DNA-binding region" description="H-T-H motif" evidence="4">
    <location>
        <begin position="32"/>
        <end position="51"/>
    </location>
</feature>
<dbReference type="Pfam" id="PF16925">
    <property type="entry name" value="TetR_C_13"/>
    <property type="match status" value="1"/>
</dbReference>
<proteinExistence type="predicted"/>
<dbReference type="GO" id="GO:0003677">
    <property type="term" value="F:DNA binding"/>
    <property type="evidence" value="ECO:0007669"/>
    <property type="project" value="UniProtKB-UniRule"/>
</dbReference>
<keyword evidence="1" id="KW-0805">Transcription regulation</keyword>
<dbReference type="OrthoDB" id="9795242at2"/>
<dbReference type="SUPFAM" id="SSF46689">
    <property type="entry name" value="Homeodomain-like"/>
    <property type="match status" value="1"/>
</dbReference>
<comment type="caution">
    <text evidence="6">The sequence shown here is derived from an EMBL/GenBank/DDBJ whole genome shotgun (WGS) entry which is preliminary data.</text>
</comment>
<reference evidence="6 7" key="1">
    <citation type="submission" date="2018-08" db="EMBL/GenBank/DDBJ databases">
        <title>Parvularcula sp. SM1705, isolated from surface water of the South Sea China.</title>
        <authorList>
            <person name="Sun L."/>
        </authorList>
    </citation>
    <scope>NUCLEOTIDE SEQUENCE [LARGE SCALE GENOMIC DNA]</scope>
    <source>
        <strain evidence="6 7">SM1705</strain>
    </source>
</reference>
<dbReference type="InterPro" id="IPR036271">
    <property type="entry name" value="Tet_transcr_reg_TetR-rel_C_sf"/>
</dbReference>
<evidence type="ECO:0000313" key="7">
    <source>
        <dbReference type="Proteomes" id="UP000264589"/>
    </source>
</evidence>
<dbReference type="PANTHER" id="PTHR47506">
    <property type="entry name" value="TRANSCRIPTIONAL REGULATORY PROTEIN"/>
    <property type="match status" value="1"/>
</dbReference>
<dbReference type="AlphaFoldDB" id="A0A371RGZ1"/>
<keyword evidence="3" id="KW-0804">Transcription</keyword>
<dbReference type="InterPro" id="IPR009057">
    <property type="entry name" value="Homeodomain-like_sf"/>
</dbReference>
<accession>A0A371RGZ1</accession>
<dbReference type="InParanoid" id="A0A371RGZ1"/>
<sequence>MTIAPAEIESRSLHVIEVATELFWRNGYDGVSIGDLVEATGMNRYALYQTFGGKKEIFLACLDHYSTEAYQQIQLFLEEPGIDPFDAARRALIAKMLDPEMFPAGCLICTTAVDVAAKDQDIAAKMEECSDAIGALFAKGFAKAQAEGRASTSISPQAFAEMSTAIYFSTGVQARMGRSRESLLLAINQIVDSLKMKPST</sequence>
<dbReference type="SUPFAM" id="SSF48498">
    <property type="entry name" value="Tetracyclin repressor-like, C-terminal domain"/>
    <property type="match status" value="1"/>
</dbReference>
<evidence type="ECO:0000256" key="2">
    <source>
        <dbReference type="ARBA" id="ARBA00023125"/>
    </source>
</evidence>
<dbReference type="RefSeq" id="WP_116391349.1">
    <property type="nucleotide sequence ID" value="NZ_QUQO01000001.1"/>
</dbReference>
<dbReference type="PANTHER" id="PTHR47506:SF1">
    <property type="entry name" value="HTH-TYPE TRANSCRIPTIONAL REGULATOR YJDC"/>
    <property type="match status" value="1"/>
</dbReference>
<dbReference type="Gene3D" id="1.10.357.10">
    <property type="entry name" value="Tetracycline Repressor, domain 2"/>
    <property type="match status" value="1"/>
</dbReference>
<dbReference type="InterPro" id="IPR001647">
    <property type="entry name" value="HTH_TetR"/>
</dbReference>
<organism evidence="6 7">
    <name type="scientific">Parvularcula marina</name>
    <dbReference type="NCBI Taxonomy" id="2292771"/>
    <lineage>
        <taxon>Bacteria</taxon>
        <taxon>Pseudomonadati</taxon>
        <taxon>Pseudomonadota</taxon>
        <taxon>Alphaproteobacteria</taxon>
        <taxon>Parvularculales</taxon>
        <taxon>Parvularculaceae</taxon>
        <taxon>Parvularcula</taxon>
    </lineage>
</organism>
<keyword evidence="7" id="KW-1185">Reference proteome</keyword>
<evidence type="ECO:0000256" key="3">
    <source>
        <dbReference type="ARBA" id="ARBA00023163"/>
    </source>
</evidence>
<protein>
    <submittedName>
        <fullName evidence="6">TetR/AcrR family transcriptional regulator</fullName>
    </submittedName>
</protein>
<gene>
    <name evidence="6" type="ORF">DX908_05145</name>
</gene>
<dbReference type="Pfam" id="PF00440">
    <property type="entry name" value="TetR_N"/>
    <property type="match status" value="1"/>
</dbReference>
<keyword evidence="2 4" id="KW-0238">DNA-binding</keyword>
<dbReference type="InterPro" id="IPR011075">
    <property type="entry name" value="TetR_C"/>
</dbReference>